<gene>
    <name evidence="1" type="ORF">FLONG3_7642</name>
</gene>
<dbReference type="Proteomes" id="UP000266234">
    <property type="component" value="Unassembled WGS sequence"/>
</dbReference>
<comment type="caution">
    <text evidence="1">The sequence shown here is derived from an EMBL/GenBank/DDBJ whole genome shotgun (WGS) entry which is preliminary data.</text>
</comment>
<dbReference type="EMBL" id="PXOG01000178">
    <property type="protein sequence ID" value="RGP69887.1"/>
    <property type="molecule type" value="Genomic_DNA"/>
</dbReference>
<accession>A0A395SCI6</accession>
<dbReference type="AlphaFoldDB" id="A0A395SCI6"/>
<organism evidence="1 2">
    <name type="scientific">Fusarium longipes</name>
    <dbReference type="NCBI Taxonomy" id="694270"/>
    <lineage>
        <taxon>Eukaryota</taxon>
        <taxon>Fungi</taxon>
        <taxon>Dikarya</taxon>
        <taxon>Ascomycota</taxon>
        <taxon>Pezizomycotina</taxon>
        <taxon>Sordariomycetes</taxon>
        <taxon>Hypocreomycetidae</taxon>
        <taxon>Hypocreales</taxon>
        <taxon>Nectriaceae</taxon>
        <taxon>Fusarium</taxon>
    </lineage>
</organism>
<evidence type="ECO:0000313" key="1">
    <source>
        <dbReference type="EMBL" id="RGP69887.1"/>
    </source>
</evidence>
<keyword evidence="2" id="KW-1185">Reference proteome</keyword>
<protein>
    <submittedName>
        <fullName evidence="1">Uncharacterized protein</fullName>
    </submittedName>
</protein>
<evidence type="ECO:0000313" key="2">
    <source>
        <dbReference type="Proteomes" id="UP000266234"/>
    </source>
</evidence>
<sequence length="218" mass="24533">MSRQTRSTAKKLTRLQNATIPTIPPSHSSQSGLETHLFANTQEWESYLTSNHLTNPSGLWLKIAKKSCPIPSITYDQALDTALCHGWIDGQRKALDETHFIQRFTPRRKNSLWSQRNVKKVDALVAEGRMKPAGQAEVDAAKGDGRWERAYSSSSNASVPEDFQKALDENKAAGDFFAGLGKTKRYAFIQRLETAKKPETRLKRIEQFIALLESEKSL</sequence>
<name>A0A395SCI6_9HYPO</name>
<reference evidence="1 2" key="1">
    <citation type="journal article" date="2018" name="PLoS Pathog.">
        <title>Evolution of structural diversity of trichothecenes, a family of toxins produced by plant pathogenic and entomopathogenic fungi.</title>
        <authorList>
            <person name="Proctor R.H."/>
            <person name="McCormick S.P."/>
            <person name="Kim H.S."/>
            <person name="Cardoza R.E."/>
            <person name="Stanley A.M."/>
            <person name="Lindo L."/>
            <person name="Kelly A."/>
            <person name="Brown D.W."/>
            <person name="Lee T."/>
            <person name="Vaughan M.M."/>
            <person name="Alexander N.J."/>
            <person name="Busman M."/>
            <person name="Gutierrez S."/>
        </authorList>
    </citation>
    <scope>NUCLEOTIDE SEQUENCE [LARGE SCALE GENOMIC DNA]</scope>
    <source>
        <strain evidence="1 2">NRRL 20695</strain>
    </source>
</reference>
<dbReference type="STRING" id="694270.A0A395SCI6"/>
<proteinExistence type="predicted"/>
<dbReference type="Pfam" id="PF13376">
    <property type="entry name" value="OmdA"/>
    <property type="match status" value="1"/>
</dbReference>
<dbReference type="OrthoDB" id="10263401at2759"/>